<sequence>MKFAFVLSFSLGLPTLGHAALLAHVATTLGDITVDLQYAAAPKTVANFITLAQGTRAHLDPTSGTLSHTPYYVGESFFRVVNDTTFKIAQTGSGTGTNSGGPGFTFPDEFAPSLRHGPYMLSMANSGPNSNGSQIFFVGNSTPSHLDDVHTIFGLIPDSASRAVIDAIHAAGSNGSSITAITFERTDAAAEAFDEFAQGLPEVTPATATLAVTPGENVDLLPSPPLQPGEFLSIQRSTDLAVWADHLSLYAGPEDLPVETVQTESPSPPSQAFYRITRVTYPEALAPGSLANRTLVVLLPDTSDSVTLTFDATGTGGTCDYTGSNTSGTLTYVDYAPSAYGMSLVFSSTNVIPLNILGSFDSETDGTLIGRHSLYGWSNSAWTSLGSSTLTLSH</sequence>
<dbReference type="Pfam" id="PF00160">
    <property type="entry name" value="Pro_isomerase"/>
    <property type="match status" value="1"/>
</dbReference>
<feature type="chain" id="PRO_5032503111" description="peptidylprolyl isomerase" evidence="4">
    <location>
        <begin position="20"/>
        <end position="394"/>
    </location>
</feature>
<feature type="domain" description="PPIase cyclophilin-type" evidence="5">
    <location>
        <begin position="27"/>
        <end position="177"/>
    </location>
</feature>
<proteinExistence type="predicted"/>
<keyword evidence="7" id="KW-1185">Reference proteome</keyword>
<keyword evidence="4" id="KW-0732">Signal</keyword>
<dbReference type="InterPro" id="IPR029000">
    <property type="entry name" value="Cyclophilin-like_dom_sf"/>
</dbReference>
<gene>
    <name evidence="6" type="ORF">HNR46_000974</name>
</gene>
<reference evidence="6 7" key="1">
    <citation type="submission" date="2020-08" db="EMBL/GenBank/DDBJ databases">
        <title>Genomic Encyclopedia of Type Strains, Phase IV (KMG-IV): sequencing the most valuable type-strain genomes for metagenomic binning, comparative biology and taxonomic classification.</title>
        <authorList>
            <person name="Goeker M."/>
        </authorList>
    </citation>
    <scope>NUCLEOTIDE SEQUENCE [LARGE SCALE GENOMIC DNA]</scope>
    <source>
        <strain evidence="6 7">YC6886</strain>
    </source>
</reference>
<keyword evidence="3 6" id="KW-0413">Isomerase</keyword>
<dbReference type="Gene3D" id="2.40.100.10">
    <property type="entry name" value="Cyclophilin-like"/>
    <property type="match status" value="1"/>
</dbReference>
<evidence type="ECO:0000313" key="6">
    <source>
        <dbReference type="EMBL" id="MBB5350746.1"/>
    </source>
</evidence>
<dbReference type="PROSITE" id="PS50072">
    <property type="entry name" value="CSA_PPIASE_2"/>
    <property type="match status" value="1"/>
</dbReference>
<dbReference type="CDD" id="cd00317">
    <property type="entry name" value="cyclophilin"/>
    <property type="match status" value="1"/>
</dbReference>
<protein>
    <recommendedName>
        <fullName evidence="1">peptidylprolyl isomerase</fullName>
        <ecNumber evidence="1">5.2.1.8</ecNumber>
    </recommendedName>
</protein>
<dbReference type="Proteomes" id="UP000557717">
    <property type="component" value="Unassembled WGS sequence"/>
</dbReference>
<evidence type="ECO:0000256" key="3">
    <source>
        <dbReference type="ARBA" id="ARBA00023235"/>
    </source>
</evidence>
<keyword evidence="2" id="KW-0697">Rotamase</keyword>
<dbReference type="InterPro" id="IPR044666">
    <property type="entry name" value="Cyclophilin_A-like"/>
</dbReference>
<evidence type="ECO:0000259" key="5">
    <source>
        <dbReference type="PROSITE" id="PS50072"/>
    </source>
</evidence>
<evidence type="ECO:0000256" key="2">
    <source>
        <dbReference type="ARBA" id="ARBA00023110"/>
    </source>
</evidence>
<dbReference type="AlphaFoldDB" id="A0A840V0Z8"/>
<evidence type="ECO:0000256" key="4">
    <source>
        <dbReference type="SAM" id="SignalP"/>
    </source>
</evidence>
<dbReference type="PANTHER" id="PTHR45625">
    <property type="entry name" value="PEPTIDYL-PROLYL CIS-TRANS ISOMERASE-RELATED"/>
    <property type="match status" value="1"/>
</dbReference>
<dbReference type="PRINTS" id="PR00153">
    <property type="entry name" value="CSAPPISMRASE"/>
</dbReference>
<dbReference type="InterPro" id="IPR002130">
    <property type="entry name" value="Cyclophilin-type_PPIase_dom"/>
</dbReference>
<dbReference type="SUPFAM" id="SSF50891">
    <property type="entry name" value="Cyclophilin-like"/>
    <property type="match status" value="1"/>
</dbReference>
<organism evidence="6 7">
    <name type="scientific">Haloferula luteola</name>
    <dbReference type="NCBI Taxonomy" id="595692"/>
    <lineage>
        <taxon>Bacteria</taxon>
        <taxon>Pseudomonadati</taxon>
        <taxon>Verrucomicrobiota</taxon>
        <taxon>Verrucomicrobiia</taxon>
        <taxon>Verrucomicrobiales</taxon>
        <taxon>Verrucomicrobiaceae</taxon>
        <taxon>Haloferula</taxon>
    </lineage>
</organism>
<evidence type="ECO:0000256" key="1">
    <source>
        <dbReference type="ARBA" id="ARBA00013194"/>
    </source>
</evidence>
<dbReference type="GO" id="GO:0003755">
    <property type="term" value="F:peptidyl-prolyl cis-trans isomerase activity"/>
    <property type="evidence" value="ECO:0007669"/>
    <property type="project" value="UniProtKB-KW"/>
</dbReference>
<feature type="signal peptide" evidence="4">
    <location>
        <begin position="1"/>
        <end position="19"/>
    </location>
</feature>
<dbReference type="EC" id="5.2.1.8" evidence="1"/>
<name>A0A840V0Z8_9BACT</name>
<comment type="caution">
    <text evidence="6">The sequence shown here is derived from an EMBL/GenBank/DDBJ whole genome shotgun (WGS) entry which is preliminary data.</text>
</comment>
<evidence type="ECO:0000313" key="7">
    <source>
        <dbReference type="Proteomes" id="UP000557717"/>
    </source>
</evidence>
<dbReference type="EMBL" id="JACHFD010000003">
    <property type="protein sequence ID" value="MBB5350746.1"/>
    <property type="molecule type" value="Genomic_DNA"/>
</dbReference>
<dbReference type="PANTHER" id="PTHR45625:SF4">
    <property type="entry name" value="PEPTIDYLPROLYL ISOMERASE DOMAIN AND WD REPEAT-CONTAINING PROTEIN 1"/>
    <property type="match status" value="1"/>
</dbReference>
<accession>A0A840V0Z8</accession>
<dbReference type="RefSeq" id="WP_184016290.1">
    <property type="nucleotide sequence ID" value="NZ_JACHFD010000003.1"/>
</dbReference>